<evidence type="ECO:0000256" key="1">
    <source>
        <dbReference type="SAM" id="MobiDB-lite"/>
    </source>
</evidence>
<feature type="region of interest" description="Disordered" evidence="1">
    <location>
        <begin position="68"/>
        <end position="131"/>
    </location>
</feature>
<keyword evidence="4" id="KW-1185">Reference proteome</keyword>
<dbReference type="EMBL" id="VDEP01000173">
    <property type="protein sequence ID" value="KAA1126048.1"/>
    <property type="molecule type" value="Genomic_DNA"/>
</dbReference>
<protein>
    <submittedName>
        <fullName evidence="2">Uncharacterized protein</fullName>
    </submittedName>
</protein>
<evidence type="ECO:0000313" key="3">
    <source>
        <dbReference type="EMBL" id="KAA1126048.1"/>
    </source>
</evidence>
<sequence>MRDLGPTSAGRKALLVASRDAERAAEHCGGGPKLPSAAEFGSFGRVSPTPAQLHNVSLSLEAGLIKPRARPHTRWRTPTALESGRKRPGHKVPSPSLTTPKLVVPVPSSQEKMSPKPDGLPSNKPSTGVYF</sequence>
<dbReference type="Proteomes" id="UP000324748">
    <property type="component" value="Unassembled WGS sequence"/>
</dbReference>
<proteinExistence type="predicted"/>
<organism evidence="2 4">
    <name type="scientific">Puccinia graminis f. sp. tritici</name>
    <dbReference type="NCBI Taxonomy" id="56615"/>
    <lineage>
        <taxon>Eukaryota</taxon>
        <taxon>Fungi</taxon>
        <taxon>Dikarya</taxon>
        <taxon>Basidiomycota</taxon>
        <taxon>Pucciniomycotina</taxon>
        <taxon>Pucciniomycetes</taxon>
        <taxon>Pucciniales</taxon>
        <taxon>Pucciniaceae</taxon>
        <taxon>Puccinia</taxon>
    </lineage>
</organism>
<name>A0A5B0P857_PUCGR</name>
<gene>
    <name evidence="2" type="ORF">PGT21_018219</name>
    <name evidence="3" type="ORF">PGTUg99_017199</name>
</gene>
<evidence type="ECO:0000313" key="4">
    <source>
        <dbReference type="Proteomes" id="UP000324748"/>
    </source>
</evidence>
<dbReference type="OrthoDB" id="1431247at2759"/>
<accession>A0A5B0P857</accession>
<evidence type="ECO:0000313" key="5">
    <source>
        <dbReference type="Proteomes" id="UP000325313"/>
    </source>
</evidence>
<comment type="caution">
    <text evidence="2">The sequence shown here is derived from an EMBL/GenBank/DDBJ whole genome shotgun (WGS) entry which is preliminary data.</text>
</comment>
<reference evidence="4 5" key="1">
    <citation type="submission" date="2019-05" db="EMBL/GenBank/DDBJ databases">
        <title>Emergence of the Ug99 lineage of the wheat stem rust pathogen through somatic hybridization.</title>
        <authorList>
            <person name="Li F."/>
            <person name="Upadhyaya N.M."/>
            <person name="Sperschneider J."/>
            <person name="Matny O."/>
            <person name="Nguyen-Phuc H."/>
            <person name="Mago R."/>
            <person name="Raley C."/>
            <person name="Miller M.E."/>
            <person name="Silverstein K.A.T."/>
            <person name="Henningsen E."/>
            <person name="Hirsch C.D."/>
            <person name="Visser B."/>
            <person name="Pretorius Z.A."/>
            <person name="Steffenson B.J."/>
            <person name="Schwessinger B."/>
            <person name="Dodds P.N."/>
            <person name="Figueroa M."/>
        </authorList>
    </citation>
    <scope>NUCLEOTIDE SEQUENCE [LARGE SCALE GENOMIC DNA]</scope>
    <source>
        <strain evidence="2">21-0</strain>
        <strain evidence="3 5">Ug99</strain>
    </source>
</reference>
<dbReference type="EMBL" id="VSWC01000066">
    <property type="protein sequence ID" value="KAA1097727.1"/>
    <property type="molecule type" value="Genomic_DNA"/>
</dbReference>
<feature type="region of interest" description="Disordered" evidence="1">
    <location>
        <begin position="1"/>
        <end position="48"/>
    </location>
</feature>
<dbReference type="AlphaFoldDB" id="A0A5B0P857"/>
<evidence type="ECO:0000313" key="2">
    <source>
        <dbReference type="EMBL" id="KAA1097727.1"/>
    </source>
</evidence>
<dbReference type="Proteomes" id="UP000325313">
    <property type="component" value="Unassembled WGS sequence"/>
</dbReference>